<name>A0ABR2K349_9EUKA</name>
<organism evidence="3 4">
    <name type="scientific">Tritrichomonas musculus</name>
    <dbReference type="NCBI Taxonomy" id="1915356"/>
    <lineage>
        <taxon>Eukaryota</taxon>
        <taxon>Metamonada</taxon>
        <taxon>Parabasalia</taxon>
        <taxon>Tritrichomonadida</taxon>
        <taxon>Tritrichomonadidae</taxon>
        <taxon>Tritrichomonas</taxon>
    </lineage>
</organism>
<feature type="region of interest" description="Disordered" evidence="1">
    <location>
        <begin position="63"/>
        <end position="91"/>
    </location>
</feature>
<feature type="transmembrane region" description="Helical" evidence="2">
    <location>
        <begin position="12"/>
        <end position="32"/>
    </location>
</feature>
<keyword evidence="2" id="KW-1133">Transmembrane helix</keyword>
<feature type="compositionally biased region" description="Basic and acidic residues" evidence="1">
    <location>
        <begin position="65"/>
        <end position="78"/>
    </location>
</feature>
<keyword evidence="2" id="KW-0472">Membrane</keyword>
<accession>A0ABR2K349</accession>
<gene>
    <name evidence="3" type="ORF">M9Y10_044050</name>
</gene>
<reference evidence="3 4" key="1">
    <citation type="submission" date="2024-04" db="EMBL/GenBank/DDBJ databases">
        <title>Tritrichomonas musculus Genome.</title>
        <authorList>
            <person name="Alves-Ferreira E."/>
            <person name="Grigg M."/>
            <person name="Lorenzi H."/>
            <person name="Galac M."/>
        </authorList>
    </citation>
    <scope>NUCLEOTIDE SEQUENCE [LARGE SCALE GENOMIC DNA]</scope>
    <source>
        <strain evidence="3 4">EAF2021</strain>
    </source>
</reference>
<comment type="caution">
    <text evidence="3">The sequence shown here is derived from an EMBL/GenBank/DDBJ whole genome shotgun (WGS) entry which is preliminary data.</text>
</comment>
<evidence type="ECO:0000256" key="1">
    <source>
        <dbReference type="SAM" id="MobiDB-lite"/>
    </source>
</evidence>
<evidence type="ECO:0000256" key="2">
    <source>
        <dbReference type="SAM" id="Phobius"/>
    </source>
</evidence>
<evidence type="ECO:0000313" key="3">
    <source>
        <dbReference type="EMBL" id="KAK8884927.1"/>
    </source>
</evidence>
<dbReference type="EMBL" id="JAPFFF010000008">
    <property type="protein sequence ID" value="KAK8884927.1"/>
    <property type="molecule type" value="Genomic_DNA"/>
</dbReference>
<evidence type="ECO:0000313" key="4">
    <source>
        <dbReference type="Proteomes" id="UP001470230"/>
    </source>
</evidence>
<keyword evidence="2" id="KW-0812">Transmembrane</keyword>
<protein>
    <submittedName>
        <fullName evidence="3">Uncharacterized protein</fullName>
    </submittedName>
</protein>
<proteinExistence type="predicted"/>
<keyword evidence="4" id="KW-1185">Reference proteome</keyword>
<dbReference type="Proteomes" id="UP001470230">
    <property type="component" value="Unassembled WGS sequence"/>
</dbReference>
<sequence length="158" mass="18363">MSLHPISLTVGFPHPGHLLLFICLFILIIQIIQKKLQRKFLDNVSQKVDSQILCFTNDSFMNSKSSDRIDDKRYKSDQIESSEAGNEDASGLKEEDIQTIMFQSNVSRDTYFDIDSKTHIFRSKLDPEDLNDLIKPPLLVLILNFFNIKFLKFNIKFF</sequence>